<evidence type="ECO:0000313" key="2">
    <source>
        <dbReference type="Proteomes" id="UP000466396"/>
    </source>
</evidence>
<keyword evidence="2" id="KW-1185">Reference proteome</keyword>
<dbReference type="EMBL" id="AP022581">
    <property type="protein sequence ID" value="BBX98570.1"/>
    <property type="molecule type" value="Genomic_DNA"/>
</dbReference>
<dbReference type="InterPro" id="IPR041375">
    <property type="entry name" value="VapC45_PIN-like"/>
</dbReference>
<dbReference type="OrthoDB" id="3828387at2"/>
<dbReference type="Pfam" id="PF18478">
    <property type="entry name" value="PIN_10"/>
    <property type="match status" value="1"/>
</dbReference>
<dbReference type="Proteomes" id="UP000466396">
    <property type="component" value="Chromosome"/>
</dbReference>
<gene>
    <name evidence="1" type="ORF">MLAC_38640</name>
</gene>
<name>A0A1X1YBK1_9MYCO</name>
<proteinExistence type="predicted"/>
<evidence type="ECO:0000313" key="1">
    <source>
        <dbReference type="EMBL" id="BBX98570.1"/>
    </source>
</evidence>
<protein>
    <submittedName>
        <fullName evidence="1">Uncharacterized protein</fullName>
    </submittedName>
</protein>
<accession>A0A1X1YBK1</accession>
<organism evidence="1 2">
    <name type="scientific">Mycobacterium lacus</name>
    <dbReference type="NCBI Taxonomy" id="169765"/>
    <lineage>
        <taxon>Bacteria</taxon>
        <taxon>Bacillati</taxon>
        <taxon>Actinomycetota</taxon>
        <taxon>Actinomycetes</taxon>
        <taxon>Mycobacteriales</taxon>
        <taxon>Mycobacteriaceae</taxon>
        <taxon>Mycobacterium</taxon>
    </lineage>
</organism>
<sequence>MVAVEHLVRFYVDESAAGLGLALAAARSDTIHSGHTLIPECPRGALDTEWIPAVAGRGLIVITRDKKLRTKPVEVRALWEHGLRVFCIGGKRDLSTWEWLERVVRHWPRMEALIDERGPGPWIYMLNENRVDEFVPGWAAGHG</sequence>
<dbReference type="RefSeq" id="WP_085159362.1">
    <property type="nucleotide sequence ID" value="NZ_AP022581.1"/>
</dbReference>
<reference evidence="1 2" key="1">
    <citation type="journal article" date="2019" name="Emerg. Microbes Infect.">
        <title>Comprehensive subspecies identification of 175 nontuberculous mycobacteria species based on 7547 genomic profiles.</title>
        <authorList>
            <person name="Matsumoto Y."/>
            <person name="Kinjo T."/>
            <person name="Motooka D."/>
            <person name="Nabeya D."/>
            <person name="Jung N."/>
            <person name="Uechi K."/>
            <person name="Horii T."/>
            <person name="Iida T."/>
            <person name="Fujita J."/>
            <person name="Nakamura S."/>
        </authorList>
    </citation>
    <scope>NUCLEOTIDE SEQUENCE [LARGE SCALE GENOMIC DNA]</scope>
    <source>
        <strain evidence="1 2">JCM 15657</strain>
    </source>
</reference>
<dbReference type="AlphaFoldDB" id="A0A1X1YBK1"/>
<dbReference type="KEGG" id="mlj:MLAC_38640"/>